<dbReference type="EMBL" id="JBHTOP010000007">
    <property type="protein sequence ID" value="MFD1671363.1"/>
    <property type="molecule type" value="Genomic_DNA"/>
</dbReference>
<dbReference type="Gene3D" id="2.40.128.690">
    <property type="entry name" value="YycH protein, domain 3-like"/>
    <property type="match status" value="1"/>
</dbReference>
<dbReference type="RefSeq" id="WP_125715443.1">
    <property type="nucleotide sequence ID" value="NZ_JBHTOP010000007.1"/>
</dbReference>
<dbReference type="Proteomes" id="UP001597267">
    <property type="component" value="Unassembled WGS sequence"/>
</dbReference>
<evidence type="ECO:0000313" key="4">
    <source>
        <dbReference type="Proteomes" id="UP001597267"/>
    </source>
</evidence>
<keyword evidence="1" id="KW-0812">Transmembrane</keyword>
<keyword evidence="1" id="KW-1133">Transmembrane helix</keyword>
<keyword evidence="1" id="KW-0472">Membrane</keyword>
<sequence length="276" mass="31304">MDFKRLELILLAVFVALDIFLFVSYNQNQNVFFATDVSQSTTESLRQDMKDDDITIPNKLSNKAQSGYYLASRSNEKLSNQSGRLTGQNFNVNSDGELTSRFYQPVDYKKGQALTAAKALLKEHNRILYGHSYKYVPELSNSSQLVFTQKHNGHPVFDVKARLIFQLDDNTITGYTQQYVDNFIVLREKNTVISAKAAINNLYTNSEIPTNSTVVWYRLAYYGFLDAKGSTIYIPTWYIGVKDNSTKTVTQKQINGFTGALIKSKSSESTYYAVDD</sequence>
<protein>
    <submittedName>
        <fullName evidence="3">Two-component system regulatory protein YycI</fullName>
    </submittedName>
</protein>
<feature type="domain" description="Regulatory protein YycH-like" evidence="2">
    <location>
        <begin position="36"/>
        <end position="257"/>
    </location>
</feature>
<proteinExistence type="predicted"/>
<organism evidence="3 4">
    <name type="scientific">Agrilactobacillus yilanensis</name>
    <dbReference type="NCBI Taxonomy" id="2485997"/>
    <lineage>
        <taxon>Bacteria</taxon>
        <taxon>Bacillati</taxon>
        <taxon>Bacillota</taxon>
        <taxon>Bacilli</taxon>
        <taxon>Lactobacillales</taxon>
        <taxon>Lactobacillaceae</taxon>
        <taxon>Agrilactobacillus</taxon>
    </lineage>
</organism>
<accession>A0ABW4J6Z7</accession>
<evidence type="ECO:0000259" key="2">
    <source>
        <dbReference type="Pfam" id="PF09648"/>
    </source>
</evidence>
<reference evidence="4" key="1">
    <citation type="journal article" date="2019" name="Int. J. Syst. Evol. Microbiol.">
        <title>The Global Catalogue of Microorganisms (GCM) 10K type strain sequencing project: providing services to taxonomists for standard genome sequencing and annotation.</title>
        <authorList>
            <consortium name="The Broad Institute Genomics Platform"/>
            <consortium name="The Broad Institute Genome Sequencing Center for Infectious Disease"/>
            <person name="Wu L."/>
            <person name="Ma J."/>
        </authorList>
    </citation>
    <scope>NUCLEOTIDE SEQUENCE [LARGE SCALE GENOMIC DNA]</scope>
    <source>
        <strain evidence="4">CCM 8896</strain>
    </source>
</reference>
<dbReference type="Pfam" id="PF09648">
    <property type="entry name" value="YycI"/>
    <property type="match status" value="1"/>
</dbReference>
<evidence type="ECO:0000256" key="1">
    <source>
        <dbReference type="SAM" id="Phobius"/>
    </source>
</evidence>
<evidence type="ECO:0000313" key="3">
    <source>
        <dbReference type="EMBL" id="MFD1671363.1"/>
    </source>
</evidence>
<dbReference type="InterPro" id="IPR018604">
    <property type="entry name" value="YycI-like"/>
</dbReference>
<gene>
    <name evidence="3" type="ORF">ACFQ5M_04565</name>
</gene>
<feature type="transmembrane region" description="Helical" evidence="1">
    <location>
        <begin position="7"/>
        <end position="25"/>
    </location>
</feature>
<comment type="caution">
    <text evidence="3">The sequence shown here is derived from an EMBL/GenBank/DDBJ whole genome shotgun (WGS) entry which is preliminary data.</text>
</comment>
<keyword evidence="4" id="KW-1185">Reference proteome</keyword>
<name>A0ABW4J6Z7_9LACO</name>